<dbReference type="EC" id="2.7.13.3" evidence="2"/>
<proteinExistence type="predicted"/>
<dbReference type="InterPro" id="IPR029016">
    <property type="entry name" value="GAF-like_dom_sf"/>
</dbReference>
<dbReference type="Pfam" id="PF00989">
    <property type="entry name" value="PAS"/>
    <property type="match status" value="1"/>
</dbReference>
<dbReference type="Gene3D" id="3.30.450.40">
    <property type="match status" value="1"/>
</dbReference>
<dbReference type="SUPFAM" id="SSF47384">
    <property type="entry name" value="Homodimeric domain of signal transducing histidine kinase"/>
    <property type="match status" value="1"/>
</dbReference>
<feature type="region of interest" description="Disordered" evidence="3">
    <location>
        <begin position="1"/>
        <end position="25"/>
    </location>
</feature>
<evidence type="ECO:0000256" key="3">
    <source>
        <dbReference type="SAM" id="MobiDB-lite"/>
    </source>
</evidence>
<dbReference type="AlphaFoldDB" id="D6TIL1"/>
<dbReference type="SUPFAM" id="SSF55781">
    <property type="entry name" value="GAF domain-like"/>
    <property type="match status" value="1"/>
</dbReference>
<dbReference type="InterPro" id="IPR036097">
    <property type="entry name" value="HisK_dim/P_sf"/>
</dbReference>
<dbReference type="InterPro" id="IPR035965">
    <property type="entry name" value="PAS-like_dom_sf"/>
</dbReference>
<dbReference type="SMART" id="SM00091">
    <property type="entry name" value="PAS"/>
    <property type="match status" value="1"/>
</dbReference>
<dbReference type="SUPFAM" id="SSF55785">
    <property type="entry name" value="PYP-like sensor domain (PAS domain)"/>
    <property type="match status" value="1"/>
</dbReference>
<evidence type="ECO:0000259" key="4">
    <source>
        <dbReference type="SMART" id="SM00091"/>
    </source>
</evidence>
<comment type="caution">
    <text evidence="5">The sequence shown here is derived from an EMBL/GenBank/DDBJ whole genome shotgun (WGS) entry which is preliminary data.</text>
</comment>
<dbReference type="CDD" id="cd00082">
    <property type="entry name" value="HisKA"/>
    <property type="match status" value="1"/>
</dbReference>
<dbReference type="eggNOG" id="COG2205">
    <property type="taxonomic scope" value="Bacteria"/>
</dbReference>
<sequence length="455" mass="51765">MGKSQQRALQRKQRLDRAPAKKHVRRSTLLKATMRPFAAHNETAQLQQMETIFACLPDGVIACDQNGKILRLNAAALKLFEVSSEDQCRGRDCHTFVERYVLQSEQQRPVALERWSEKPGSEEEAIFHPLEAMFLLRVPSGRKIAVKQSCSPVLDSQKQVRGKIFLFHKLSQRDQQALHLQRVHEAVLNLTEAIAHLPEHFPEQDLVMLRHVSPLFSPPQVFIAQQLADVIRHVLNCHQVMLKAVEGPAEYLHYVAGSGFTAEQERSERAKGALCMLSEAFDAEPVARFHAHQEIILPGDRVSFPASLGDLSSEKVLFLPLVLKQRLAGLLCVFKTGRESGYTPEEIELVKAAATQAVLVMECLRGLHEKTEARIKESMLQEVHRLSNDFLILANHELRTPLAGILGNLQLAQRRLTALNRHRYLMKRFILLRIQWLLLVCCSLRKRSMTPRRNK</sequence>
<keyword evidence="6" id="KW-1185">Reference proteome</keyword>
<evidence type="ECO:0000256" key="1">
    <source>
        <dbReference type="ARBA" id="ARBA00000085"/>
    </source>
</evidence>
<dbReference type="OrthoDB" id="136324at2"/>
<evidence type="ECO:0000313" key="6">
    <source>
        <dbReference type="Proteomes" id="UP000004508"/>
    </source>
</evidence>
<dbReference type="GO" id="GO:0006355">
    <property type="term" value="P:regulation of DNA-templated transcription"/>
    <property type="evidence" value="ECO:0007669"/>
    <property type="project" value="InterPro"/>
</dbReference>
<feature type="domain" description="PAS" evidence="4">
    <location>
        <begin position="47"/>
        <end position="114"/>
    </location>
</feature>
<dbReference type="Gene3D" id="1.10.287.130">
    <property type="match status" value="1"/>
</dbReference>
<name>D6TIL1_KTERA</name>
<dbReference type="EMBL" id="ADVG01000001">
    <property type="protein sequence ID" value="EFH89268.1"/>
    <property type="molecule type" value="Genomic_DNA"/>
</dbReference>
<gene>
    <name evidence="5" type="ORF">Krac_10813</name>
</gene>
<evidence type="ECO:0000313" key="5">
    <source>
        <dbReference type="EMBL" id="EFH89268.1"/>
    </source>
</evidence>
<dbReference type="Proteomes" id="UP000004508">
    <property type="component" value="Unassembled WGS sequence"/>
</dbReference>
<accession>D6TIL1</accession>
<dbReference type="CDD" id="cd00130">
    <property type="entry name" value="PAS"/>
    <property type="match status" value="1"/>
</dbReference>
<dbReference type="InterPro" id="IPR003018">
    <property type="entry name" value="GAF"/>
</dbReference>
<protein>
    <recommendedName>
        <fullName evidence="2">histidine kinase</fullName>
        <ecNumber evidence="2">2.7.13.3</ecNumber>
    </recommendedName>
</protein>
<organism evidence="5 6">
    <name type="scientific">Ktedonobacter racemifer DSM 44963</name>
    <dbReference type="NCBI Taxonomy" id="485913"/>
    <lineage>
        <taxon>Bacteria</taxon>
        <taxon>Bacillati</taxon>
        <taxon>Chloroflexota</taxon>
        <taxon>Ktedonobacteria</taxon>
        <taxon>Ktedonobacterales</taxon>
        <taxon>Ktedonobacteraceae</taxon>
        <taxon>Ktedonobacter</taxon>
    </lineage>
</organism>
<dbReference type="GO" id="GO:0000155">
    <property type="term" value="F:phosphorelay sensor kinase activity"/>
    <property type="evidence" value="ECO:0007669"/>
    <property type="project" value="InterPro"/>
</dbReference>
<dbReference type="InterPro" id="IPR013767">
    <property type="entry name" value="PAS_fold"/>
</dbReference>
<dbReference type="InParanoid" id="D6TIL1"/>
<reference evidence="5 6" key="1">
    <citation type="journal article" date="2011" name="Stand. Genomic Sci.">
        <title>Non-contiguous finished genome sequence and contextual data of the filamentous soil bacterium Ktedonobacter racemifer type strain (SOSP1-21).</title>
        <authorList>
            <person name="Chang Y.J."/>
            <person name="Land M."/>
            <person name="Hauser L."/>
            <person name="Chertkov O."/>
            <person name="Del Rio T.G."/>
            <person name="Nolan M."/>
            <person name="Copeland A."/>
            <person name="Tice H."/>
            <person name="Cheng J.F."/>
            <person name="Lucas S."/>
            <person name="Han C."/>
            <person name="Goodwin L."/>
            <person name="Pitluck S."/>
            <person name="Ivanova N."/>
            <person name="Ovchinikova G."/>
            <person name="Pati A."/>
            <person name="Chen A."/>
            <person name="Palaniappan K."/>
            <person name="Mavromatis K."/>
            <person name="Liolios K."/>
            <person name="Brettin T."/>
            <person name="Fiebig A."/>
            <person name="Rohde M."/>
            <person name="Abt B."/>
            <person name="Goker M."/>
            <person name="Detter J.C."/>
            <person name="Woyke T."/>
            <person name="Bristow J."/>
            <person name="Eisen J.A."/>
            <person name="Markowitz V."/>
            <person name="Hugenholtz P."/>
            <person name="Kyrpides N.C."/>
            <person name="Klenk H.P."/>
            <person name="Lapidus A."/>
        </authorList>
    </citation>
    <scope>NUCLEOTIDE SEQUENCE [LARGE SCALE GENOMIC DNA]</scope>
    <source>
        <strain evidence="6">DSM 44963</strain>
    </source>
</reference>
<comment type="catalytic activity">
    <reaction evidence="1">
        <text>ATP + protein L-histidine = ADP + protein N-phospho-L-histidine.</text>
        <dbReference type="EC" id="2.7.13.3"/>
    </reaction>
</comment>
<dbReference type="Pfam" id="PF13492">
    <property type="entry name" value="GAF_3"/>
    <property type="match status" value="1"/>
</dbReference>
<dbReference type="InterPro" id="IPR000014">
    <property type="entry name" value="PAS"/>
</dbReference>
<dbReference type="STRING" id="485913.Krac_10813"/>
<dbReference type="InterPro" id="IPR003661">
    <property type="entry name" value="HisK_dim/P_dom"/>
</dbReference>
<dbReference type="Gene3D" id="3.30.450.20">
    <property type="entry name" value="PAS domain"/>
    <property type="match status" value="1"/>
</dbReference>
<evidence type="ECO:0000256" key="2">
    <source>
        <dbReference type="ARBA" id="ARBA00012438"/>
    </source>
</evidence>